<dbReference type="STRING" id="1385519.N801_14575"/>
<dbReference type="GO" id="GO:0005829">
    <property type="term" value="C:cytosol"/>
    <property type="evidence" value="ECO:0007669"/>
    <property type="project" value="TreeGrafter"/>
</dbReference>
<dbReference type="RefSeq" id="WP_035938937.1">
    <property type="nucleotide sequence ID" value="NZ_AVPL01000043.1"/>
</dbReference>
<dbReference type="PANTHER" id="PTHR35176:SF6">
    <property type="entry name" value="HEME OXYGENASE HI_0854-RELATED"/>
    <property type="match status" value="1"/>
</dbReference>
<dbReference type="EMBL" id="AVPL01000043">
    <property type="protein sequence ID" value="KGN40373.1"/>
    <property type="molecule type" value="Genomic_DNA"/>
</dbReference>
<name>A0A0A0JT89_9MICO</name>
<evidence type="ECO:0000313" key="4">
    <source>
        <dbReference type="Proteomes" id="UP000030013"/>
    </source>
</evidence>
<evidence type="ECO:0000259" key="2">
    <source>
        <dbReference type="Pfam" id="PF01243"/>
    </source>
</evidence>
<dbReference type="eggNOG" id="COG3467">
    <property type="taxonomic scope" value="Bacteria"/>
</dbReference>
<dbReference type="Pfam" id="PF01243">
    <property type="entry name" value="PNPOx_N"/>
    <property type="match status" value="1"/>
</dbReference>
<dbReference type="Proteomes" id="UP000030013">
    <property type="component" value="Unassembled WGS sequence"/>
</dbReference>
<dbReference type="GO" id="GO:0016627">
    <property type="term" value="F:oxidoreductase activity, acting on the CH-CH group of donors"/>
    <property type="evidence" value="ECO:0007669"/>
    <property type="project" value="TreeGrafter"/>
</dbReference>
<keyword evidence="1" id="KW-0560">Oxidoreductase</keyword>
<evidence type="ECO:0000313" key="3">
    <source>
        <dbReference type="EMBL" id="KGN40373.1"/>
    </source>
</evidence>
<organism evidence="3 4">
    <name type="scientific">Knoellia aerolata DSM 18566</name>
    <dbReference type="NCBI Taxonomy" id="1385519"/>
    <lineage>
        <taxon>Bacteria</taxon>
        <taxon>Bacillati</taxon>
        <taxon>Actinomycetota</taxon>
        <taxon>Actinomycetes</taxon>
        <taxon>Micrococcales</taxon>
        <taxon>Intrasporangiaceae</taxon>
        <taxon>Knoellia</taxon>
    </lineage>
</organism>
<dbReference type="SUPFAM" id="SSF50475">
    <property type="entry name" value="FMN-binding split barrel"/>
    <property type="match status" value="1"/>
</dbReference>
<keyword evidence="4" id="KW-1185">Reference proteome</keyword>
<comment type="caution">
    <text evidence="3">The sequence shown here is derived from an EMBL/GenBank/DDBJ whole genome shotgun (WGS) entry which is preliminary data.</text>
</comment>
<dbReference type="Gene3D" id="2.30.110.10">
    <property type="entry name" value="Electron Transport, Fmn-binding Protein, Chain A"/>
    <property type="match status" value="1"/>
</dbReference>
<dbReference type="PANTHER" id="PTHR35176">
    <property type="entry name" value="HEME OXYGENASE HI_0854-RELATED"/>
    <property type="match status" value="1"/>
</dbReference>
<dbReference type="InterPro" id="IPR011576">
    <property type="entry name" value="Pyridox_Oxase_N"/>
</dbReference>
<accession>A0A0A0JT89</accession>
<dbReference type="InterPro" id="IPR052019">
    <property type="entry name" value="F420H2_bilvrd_red/Heme_oxyg"/>
</dbReference>
<dbReference type="OrthoDB" id="162914at2"/>
<sequence>MPKAPLPPEVAELFARPNPAVVAVLQPSGAPMSVATWYLVEDDGTVLLNMDAGRARLDWMRERPEVALTAIKEDEWYTHVSVRGKVVRWEDDPEKALADIDRLSVHYTGKPYRVRDRPRVSCWVRVDHWHGWGEAKGD</sequence>
<evidence type="ECO:0000256" key="1">
    <source>
        <dbReference type="ARBA" id="ARBA00023002"/>
    </source>
</evidence>
<reference evidence="3 4" key="1">
    <citation type="submission" date="2013-08" db="EMBL/GenBank/DDBJ databases">
        <title>The genome sequence of Knoellia aerolata.</title>
        <authorList>
            <person name="Zhu W."/>
            <person name="Wang G."/>
        </authorList>
    </citation>
    <scope>NUCLEOTIDE SEQUENCE [LARGE SCALE GENOMIC DNA]</scope>
    <source>
        <strain evidence="3 4">DSM 18566</strain>
    </source>
</reference>
<feature type="domain" description="Pyridoxamine 5'-phosphate oxidase N-terminal" evidence="2">
    <location>
        <begin position="6"/>
        <end position="132"/>
    </location>
</feature>
<dbReference type="GO" id="GO:0070967">
    <property type="term" value="F:coenzyme F420 binding"/>
    <property type="evidence" value="ECO:0007669"/>
    <property type="project" value="TreeGrafter"/>
</dbReference>
<dbReference type="InterPro" id="IPR012349">
    <property type="entry name" value="Split_barrel_FMN-bd"/>
</dbReference>
<protein>
    <submittedName>
        <fullName evidence="3">F420-dependent oxidoreductase</fullName>
    </submittedName>
</protein>
<proteinExistence type="predicted"/>
<gene>
    <name evidence="3" type="ORF">N801_14575</name>
</gene>
<dbReference type="AlphaFoldDB" id="A0A0A0JT89"/>